<name>A0A2R5ESY0_9BACL</name>
<feature type="transmembrane region" description="Helical" evidence="2">
    <location>
        <begin position="282"/>
        <end position="301"/>
    </location>
</feature>
<dbReference type="AlphaFoldDB" id="A0A2R5ESY0"/>
<dbReference type="Pfam" id="PF00535">
    <property type="entry name" value="Glycos_transf_2"/>
    <property type="match status" value="1"/>
</dbReference>
<proteinExistence type="predicted"/>
<feature type="transmembrane region" description="Helical" evidence="2">
    <location>
        <begin position="313"/>
        <end position="336"/>
    </location>
</feature>
<gene>
    <name evidence="4" type="ORF">PAT3040_03886</name>
</gene>
<accession>A0A2R5ESY0</accession>
<comment type="caution">
    <text evidence="4">The sequence shown here is derived from an EMBL/GenBank/DDBJ whole genome shotgun (WGS) entry which is preliminary data.</text>
</comment>
<evidence type="ECO:0000313" key="5">
    <source>
        <dbReference type="Proteomes" id="UP000245202"/>
    </source>
</evidence>
<keyword evidence="5" id="KW-1185">Reference proteome</keyword>
<dbReference type="Proteomes" id="UP000245202">
    <property type="component" value="Unassembled WGS sequence"/>
</dbReference>
<feature type="region of interest" description="Disordered" evidence="1">
    <location>
        <begin position="349"/>
        <end position="387"/>
    </location>
</feature>
<dbReference type="PANTHER" id="PTHR43646:SF3">
    <property type="entry name" value="SLR1566 PROTEIN"/>
    <property type="match status" value="1"/>
</dbReference>
<evidence type="ECO:0000256" key="1">
    <source>
        <dbReference type="SAM" id="MobiDB-lite"/>
    </source>
</evidence>
<evidence type="ECO:0000259" key="3">
    <source>
        <dbReference type="Pfam" id="PF00535"/>
    </source>
</evidence>
<dbReference type="Gene3D" id="3.90.550.10">
    <property type="entry name" value="Spore Coat Polysaccharide Biosynthesis Protein SpsA, Chain A"/>
    <property type="match status" value="1"/>
</dbReference>
<dbReference type="GO" id="GO:0016740">
    <property type="term" value="F:transferase activity"/>
    <property type="evidence" value="ECO:0007669"/>
    <property type="project" value="UniProtKB-KW"/>
</dbReference>
<protein>
    <submittedName>
        <fullName evidence="4">Glycosyl transferase family 2</fullName>
    </submittedName>
</protein>
<feature type="non-terminal residue" evidence="4">
    <location>
        <position position="1"/>
    </location>
</feature>
<dbReference type="SUPFAM" id="SSF53448">
    <property type="entry name" value="Nucleotide-diphospho-sugar transferases"/>
    <property type="match status" value="1"/>
</dbReference>
<dbReference type="InterPro" id="IPR029044">
    <property type="entry name" value="Nucleotide-diphossugar_trans"/>
</dbReference>
<dbReference type="InterPro" id="IPR001173">
    <property type="entry name" value="Glyco_trans_2-like"/>
</dbReference>
<keyword evidence="2" id="KW-0812">Transmembrane</keyword>
<dbReference type="RefSeq" id="WP_258235062.1">
    <property type="nucleotide sequence ID" value="NZ_BDQX01000208.1"/>
</dbReference>
<keyword evidence="2" id="KW-1133">Transmembrane helix</keyword>
<sequence length="387" mass="41833">GGGFLLFRRNTVPRENGGMFRMDGQPSVIIPARNEESNLPYLLGSLQVQSMEGLDLIVVDDHSEDRTRAIAESFGVNVIASPPLPSGWTGKNWAVTTGCKAAKGDILIFLDADVRLAPNSLISLLAARERMGGVLSVVPYHQTERFYERLSLIPNLLGLFAFTSPMERRNPAQGLYGACIVATREDYERAGGHEGVKGELLDDLGLGARFREAGIAIHNYIGHGLVSFRMYPGGIRSEVEGFSKGAVLSTSKLSPWTTLLVAIWLIGLAVSESAPFFLGTQWGIPLGIAYVLYTAQIYYFVRYTGMFGRWLPAIHGISTLFFLFVMLYSVIQVTFFGRVAWKGRAVQVGGKRGDGAGGKGRGDGGDSETKGTGETEAARDGTGGRPS</sequence>
<evidence type="ECO:0000313" key="4">
    <source>
        <dbReference type="EMBL" id="GBG09245.1"/>
    </source>
</evidence>
<dbReference type="EMBL" id="BDQX01000208">
    <property type="protein sequence ID" value="GBG09245.1"/>
    <property type="molecule type" value="Genomic_DNA"/>
</dbReference>
<feature type="domain" description="Glycosyltransferase 2-like" evidence="3">
    <location>
        <begin position="27"/>
        <end position="187"/>
    </location>
</feature>
<keyword evidence="4" id="KW-0808">Transferase</keyword>
<dbReference type="PANTHER" id="PTHR43646">
    <property type="entry name" value="GLYCOSYLTRANSFERASE"/>
    <property type="match status" value="1"/>
</dbReference>
<feature type="transmembrane region" description="Helical" evidence="2">
    <location>
        <begin position="253"/>
        <end position="270"/>
    </location>
</feature>
<feature type="compositionally biased region" description="Basic and acidic residues" evidence="1">
    <location>
        <begin position="360"/>
        <end position="379"/>
    </location>
</feature>
<reference evidence="4 5" key="1">
    <citation type="submission" date="2017-08" db="EMBL/GenBank/DDBJ databases">
        <title>Substantial Increase in Enzyme Production by Combined Drug-Resistance Mutations in Paenibacillus agaridevorans.</title>
        <authorList>
            <person name="Tanaka Y."/>
            <person name="Funane K."/>
            <person name="Hosaka T."/>
            <person name="Shiwa Y."/>
            <person name="Fujita N."/>
            <person name="Miyazaki T."/>
            <person name="Yoshikawa H."/>
            <person name="Murakami K."/>
            <person name="Kasahara K."/>
            <person name="Inaoka T."/>
            <person name="Hiraga Y."/>
            <person name="Ochi K."/>
        </authorList>
    </citation>
    <scope>NUCLEOTIDE SEQUENCE [LARGE SCALE GENOMIC DNA]</scope>
    <source>
        <strain evidence="4 5">T-3040</strain>
    </source>
</reference>
<organism evidence="4 5">
    <name type="scientific">Paenibacillus agaridevorans</name>
    <dbReference type="NCBI Taxonomy" id="171404"/>
    <lineage>
        <taxon>Bacteria</taxon>
        <taxon>Bacillati</taxon>
        <taxon>Bacillota</taxon>
        <taxon>Bacilli</taxon>
        <taxon>Bacillales</taxon>
        <taxon>Paenibacillaceae</taxon>
        <taxon>Paenibacillus</taxon>
    </lineage>
</organism>
<evidence type="ECO:0000256" key="2">
    <source>
        <dbReference type="SAM" id="Phobius"/>
    </source>
</evidence>
<keyword evidence="2" id="KW-0472">Membrane</keyword>